<keyword evidence="2" id="KW-1185">Reference proteome</keyword>
<accession>A0ACC1S976</accession>
<sequence>MEAHNSQSPRRPRKTLAEIKTTDIPSVTELQQDLGFGGKSDVDKAFRRSVKKHIESFTTEDNVPGHTFTRWRDPSDKKAFSDMARSFLDVEGPLMWRDDANTENAHSYRFSTDYEQLLDLLAQLFFRKNEHHKRAMSNKLDSPLGLRATNVNRPQDRLSHTVNTAVPDNSNVDDPLARIRHDGATVHDTGSPPTPHVSPRLEDYGWSRRDLLLNASPNQESSSMPGNTSRAQQTAVASSSREDPVLRLNQQLHVEREYVLVEDSYDDLSSSDESIPAIVDRGKRPAAARPDENNRPAKAPRRERDQPRDPDSRVADDSALMSPREKAIIGSTEKRPRQTVHREDCVTGNEALALYLVMEEEDQQEARKHKRVLSPKKKKNRRPRASNASGGRSGLRLHAAPERDAPSSPTAPVATMVIESIERDNATDLSGVNADYNPGESVGEDDVGDAVEEVAPKLSRTPTPEILQNPGDLGEVNFLTASNSPQLGDEPRFEPDIAIERGQPLGHQEEQRQVEAERSHSPQDNVQGGSPTSDELQVHSDPGARDTATRTYNVDYTVYDDNRELVTDWKPPRDFLDMSFDGLFEALPLRQPCGLRLRLEESGWHFSRTARDEAKFRWLQNRFRWMMNDVRQKALAKGVVPNFEIVIEPLK</sequence>
<dbReference type="Proteomes" id="UP001148629">
    <property type="component" value="Unassembled WGS sequence"/>
</dbReference>
<reference evidence="1" key="1">
    <citation type="submission" date="2022-08" db="EMBL/GenBank/DDBJ databases">
        <title>Genome Sequence of Fusarium decemcellulare.</title>
        <authorList>
            <person name="Buettner E."/>
        </authorList>
    </citation>
    <scope>NUCLEOTIDE SEQUENCE</scope>
    <source>
        <strain evidence="1">Babe19</strain>
    </source>
</reference>
<name>A0ACC1S976_9HYPO</name>
<comment type="caution">
    <text evidence="1">The sequence shown here is derived from an EMBL/GenBank/DDBJ whole genome shotgun (WGS) entry which is preliminary data.</text>
</comment>
<gene>
    <name evidence="1" type="ORF">NM208_g7449</name>
</gene>
<organism evidence="1 2">
    <name type="scientific">Fusarium decemcellulare</name>
    <dbReference type="NCBI Taxonomy" id="57161"/>
    <lineage>
        <taxon>Eukaryota</taxon>
        <taxon>Fungi</taxon>
        <taxon>Dikarya</taxon>
        <taxon>Ascomycota</taxon>
        <taxon>Pezizomycotina</taxon>
        <taxon>Sordariomycetes</taxon>
        <taxon>Hypocreomycetidae</taxon>
        <taxon>Hypocreales</taxon>
        <taxon>Nectriaceae</taxon>
        <taxon>Fusarium</taxon>
        <taxon>Fusarium decemcellulare species complex</taxon>
    </lineage>
</organism>
<dbReference type="EMBL" id="JANRMS010000767">
    <property type="protein sequence ID" value="KAJ3534662.1"/>
    <property type="molecule type" value="Genomic_DNA"/>
</dbReference>
<evidence type="ECO:0000313" key="1">
    <source>
        <dbReference type="EMBL" id="KAJ3534662.1"/>
    </source>
</evidence>
<protein>
    <submittedName>
        <fullName evidence="1">Uncharacterized protein</fullName>
    </submittedName>
</protein>
<proteinExistence type="predicted"/>
<evidence type="ECO:0000313" key="2">
    <source>
        <dbReference type="Proteomes" id="UP001148629"/>
    </source>
</evidence>